<keyword evidence="2" id="KW-1185">Reference proteome</keyword>
<sequence>MAGESRWASAIHDAWMVPTPDQPSASLVHDVNGGPCLILAWTDTPHVEFYQ</sequence>
<evidence type="ECO:0000313" key="1">
    <source>
        <dbReference type="EMBL" id="EER10653.1"/>
    </source>
</evidence>
<dbReference type="EMBL" id="GG677286">
    <property type="protein sequence ID" value="EER10653.1"/>
    <property type="molecule type" value="Genomic_DNA"/>
</dbReference>
<dbReference type="InParanoid" id="C5KXZ0"/>
<name>C5KXZ0_PERM5</name>
<accession>C5KXZ0</accession>
<reference evidence="1 2" key="1">
    <citation type="submission" date="2008-07" db="EMBL/GenBank/DDBJ databases">
        <authorList>
            <person name="El-Sayed N."/>
            <person name="Caler E."/>
            <person name="Inman J."/>
            <person name="Amedeo P."/>
            <person name="Hass B."/>
            <person name="Wortman J."/>
        </authorList>
    </citation>
    <scope>NUCLEOTIDE SEQUENCE [LARGE SCALE GENOMIC DNA]</scope>
    <source>
        <strain evidence="2">ATCC 50983 / TXsc</strain>
    </source>
</reference>
<gene>
    <name evidence="1" type="ORF">Pmar_PMAR010661</name>
</gene>
<dbReference type="AlphaFoldDB" id="C5KXZ0"/>
<dbReference type="GeneID" id="9038876"/>
<dbReference type="Proteomes" id="UP000007800">
    <property type="component" value="Unassembled WGS sequence"/>
</dbReference>
<organism evidence="2">
    <name type="scientific">Perkinsus marinus (strain ATCC 50983 / TXsc)</name>
    <dbReference type="NCBI Taxonomy" id="423536"/>
    <lineage>
        <taxon>Eukaryota</taxon>
        <taxon>Sar</taxon>
        <taxon>Alveolata</taxon>
        <taxon>Perkinsozoa</taxon>
        <taxon>Perkinsea</taxon>
        <taxon>Perkinsida</taxon>
        <taxon>Perkinsidae</taxon>
        <taxon>Perkinsus</taxon>
    </lineage>
</organism>
<protein>
    <submittedName>
        <fullName evidence="1">Uncharacterized protein</fullName>
    </submittedName>
</protein>
<evidence type="ECO:0000313" key="2">
    <source>
        <dbReference type="Proteomes" id="UP000007800"/>
    </source>
</evidence>
<proteinExistence type="predicted"/>
<dbReference type="RefSeq" id="XP_002778858.1">
    <property type="nucleotide sequence ID" value="XM_002778812.1"/>
</dbReference>
<feature type="non-terminal residue" evidence="1">
    <location>
        <position position="51"/>
    </location>
</feature>